<protein>
    <recommendedName>
        <fullName evidence="3">Secreted protein</fullName>
    </recommendedName>
</protein>
<dbReference type="AlphaFoldDB" id="A0ABD1GSY3"/>
<dbReference type="PANTHER" id="PTHR34061:SF2">
    <property type="entry name" value="PROTEIN, PUTATIVE-RELATED"/>
    <property type="match status" value="1"/>
</dbReference>
<dbReference type="EMBL" id="JBEAFC010000008">
    <property type="protein sequence ID" value="KAL1546875.1"/>
    <property type="molecule type" value="Genomic_DNA"/>
</dbReference>
<evidence type="ECO:0000313" key="1">
    <source>
        <dbReference type="EMBL" id="KAL1546875.1"/>
    </source>
</evidence>
<evidence type="ECO:0008006" key="3">
    <source>
        <dbReference type="Google" id="ProtNLM"/>
    </source>
</evidence>
<sequence>MAAVTFTAAQRARRRASGAVATWLLNGITGMFFASLERCLCIRISTYEGDFVDDEDEAAPFLFSNRKR</sequence>
<dbReference type="PANTHER" id="PTHR34061">
    <property type="entry name" value="PROTEIN, PUTATIVE-RELATED"/>
    <property type="match status" value="1"/>
</dbReference>
<keyword evidence="2" id="KW-1185">Reference proteome</keyword>
<accession>A0ABD1GSY3</accession>
<organism evidence="1 2">
    <name type="scientific">Salvia divinorum</name>
    <name type="common">Maria pastora</name>
    <name type="synonym">Diviner's sage</name>
    <dbReference type="NCBI Taxonomy" id="28513"/>
    <lineage>
        <taxon>Eukaryota</taxon>
        <taxon>Viridiplantae</taxon>
        <taxon>Streptophyta</taxon>
        <taxon>Embryophyta</taxon>
        <taxon>Tracheophyta</taxon>
        <taxon>Spermatophyta</taxon>
        <taxon>Magnoliopsida</taxon>
        <taxon>eudicotyledons</taxon>
        <taxon>Gunneridae</taxon>
        <taxon>Pentapetalae</taxon>
        <taxon>asterids</taxon>
        <taxon>lamiids</taxon>
        <taxon>Lamiales</taxon>
        <taxon>Lamiaceae</taxon>
        <taxon>Nepetoideae</taxon>
        <taxon>Mentheae</taxon>
        <taxon>Salviinae</taxon>
        <taxon>Salvia</taxon>
        <taxon>Salvia subgen. Calosphace</taxon>
    </lineage>
</organism>
<reference evidence="1 2" key="1">
    <citation type="submission" date="2024-06" db="EMBL/GenBank/DDBJ databases">
        <title>A chromosome level genome sequence of Diviner's sage (Salvia divinorum).</title>
        <authorList>
            <person name="Ford S.A."/>
            <person name="Ro D.-K."/>
            <person name="Ness R.W."/>
            <person name="Phillips M.A."/>
        </authorList>
    </citation>
    <scope>NUCLEOTIDE SEQUENCE [LARGE SCALE GENOMIC DNA]</scope>
    <source>
        <strain evidence="1">SAF-2024a</strain>
        <tissue evidence="1">Leaf</tissue>
    </source>
</reference>
<dbReference type="Proteomes" id="UP001567538">
    <property type="component" value="Unassembled WGS sequence"/>
</dbReference>
<name>A0ABD1GSY3_SALDI</name>
<proteinExistence type="predicted"/>
<comment type="caution">
    <text evidence="1">The sequence shown here is derived from an EMBL/GenBank/DDBJ whole genome shotgun (WGS) entry which is preliminary data.</text>
</comment>
<gene>
    <name evidence="1" type="ORF">AAHA92_23416</name>
</gene>
<evidence type="ECO:0000313" key="2">
    <source>
        <dbReference type="Proteomes" id="UP001567538"/>
    </source>
</evidence>